<dbReference type="Gene3D" id="4.10.280.10">
    <property type="entry name" value="Helix-loop-helix DNA-binding domain"/>
    <property type="match status" value="1"/>
</dbReference>
<evidence type="ECO:0000256" key="1">
    <source>
        <dbReference type="ARBA" id="ARBA00023125"/>
    </source>
</evidence>
<dbReference type="SMART" id="SM00353">
    <property type="entry name" value="HLH"/>
    <property type="match status" value="1"/>
</dbReference>
<sequence>MSMPPQDDLTATLFGALEALSPIRKANFLLENALALIDAGRYNEQVENYFEVYLRTPGLPKEDVARALLARGNARRLSGERLLAKAQQDFQAVAKLDPSNRELQTYLRRGNTMIHFVDEPASHRAPPEVWDRIARFIPRYHLRTWLFVSAFHRNIAVRIIFHTLDLYFGEDQDNVRENLNRGLDIFDRVKGDPIFASQIKILRLHWAYEEGDMLDIMTRIFRTALPAFKSLKEFEWIGYPELRADMVQAVLASHSHLRSLGLIGWHFDAVGVSNFRNLRKFTLRAEDDDGFADMGEVRTVLDQNEQTLRHLTLGAYLARHHSWDSAFQSSTIRNLTHLDLVDTRISHVVLARIAHADNLQSLTLHGTFEEPTSASVVFGSDHIIAGKHTFLPHLEAFRFVMVGHDDDPGLFQSVTQFLKQRPKLRRLDLAPNGAQNLSMPDGIGSEQVLAILKQLPHFYRHVGQSGDPKDAAETLSNMSQAAAGYPPLQPNGVPMYYQAMEPGPSTHPRGPPALGNMPQMPPGMAPAPPPTSARMHTDGNDSQHAGSDGQQGEDSGDGGEKGSTPKGTSRRNGRNQTMSNDEWTRQRKDNHKEVERRRRGNINEGINELGRIVPNGSGEKAKGAILSRAVQYIHHLKENEARNIEKWTLEKLLMDQAMGDLQAQLEEMRRLWDDERMARQRAESELEVLRGLQSNAEGHTSVPLSTSAPVSEQRPSPKRPIDDIEGGGNQPSSGNGEAPQQTEERAKRQRVE</sequence>
<dbReference type="PANTHER" id="PTHR47787">
    <property type="entry name" value="CENTROMERE-BINDING PROTEIN 1"/>
    <property type="match status" value="1"/>
</dbReference>
<name>A0A4V3XA57_9APHY</name>
<dbReference type="InterPro" id="IPR047206">
    <property type="entry name" value="bHLHzip_scCBP1-like"/>
</dbReference>
<dbReference type="GO" id="GO:0003700">
    <property type="term" value="F:DNA-binding transcription factor activity"/>
    <property type="evidence" value="ECO:0007669"/>
    <property type="project" value="InterPro"/>
</dbReference>
<dbReference type="InterPro" id="IPR032675">
    <property type="entry name" value="LRR_dom_sf"/>
</dbReference>
<dbReference type="Gene3D" id="3.80.10.10">
    <property type="entry name" value="Ribonuclease Inhibitor"/>
    <property type="match status" value="1"/>
</dbReference>
<reference evidence="5 6" key="1">
    <citation type="submission" date="2019-02" db="EMBL/GenBank/DDBJ databases">
        <title>Genome sequencing of the rare red list fungi Phlebia centrifuga.</title>
        <authorList>
            <person name="Buettner E."/>
            <person name="Kellner H."/>
        </authorList>
    </citation>
    <scope>NUCLEOTIDE SEQUENCE [LARGE SCALE GENOMIC DNA]</scope>
    <source>
        <strain evidence="5 6">DSM 108282</strain>
    </source>
</reference>
<dbReference type="Proteomes" id="UP000309038">
    <property type="component" value="Unassembled WGS sequence"/>
</dbReference>
<organism evidence="5 6">
    <name type="scientific">Hermanssonia centrifuga</name>
    <dbReference type="NCBI Taxonomy" id="98765"/>
    <lineage>
        <taxon>Eukaryota</taxon>
        <taxon>Fungi</taxon>
        <taxon>Dikarya</taxon>
        <taxon>Basidiomycota</taxon>
        <taxon>Agaricomycotina</taxon>
        <taxon>Agaricomycetes</taxon>
        <taxon>Polyporales</taxon>
        <taxon>Meruliaceae</taxon>
        <taxon>Hermanssonia</taxon>
    </lineage>
</organism>
<feature type="domain" description="BHLH" evidence="4">
    <location>
        <begin position="586"/>
        <end position="636"/>
    </location>
</feature>
<dbReference type="Gene3D" id="1.25.40.10">
    <property type="entry name" value="Tetratricopeptide repeat domain"/>
    <property type="match status" value="1"/>
</dbReference>
<proteinExistence type="predicted"/>
<feature type="compositionally biased region" description="Polar residues" evidence="3">
    <location>
        <begin position="692"/>
        <end position="714"/>
    </location>
</feature>
<dbReference type="CDD" id="cd11398">
    <property type="entry name" value="bHLHzip_scCBP1"/>
    <property type="match status" value="1"/>
</dbReference>
<feature type="compositionally biased region" description="Polar residues" evidence="3">
    <location>
        <begin position="730"/>
        <end position="741"/>
    </location>
</feature>
<dbReference type="GO" id="GO:0046983">
    <property type="term" value="F:protein dimerization activity"/>
    <property type="evidence" value="ECO:0007669"/>
    <property type="project" value="InterPro"/>
</dbReference>
<dbReference type="SUPFAM" id="SSF52047">
    <property type="entry name" value="RNI-like"/>
    <property type="match status" value="1"/>
</dbReference>
<comment type="caution">
    <text evidence="5">The sequence shown here is derived from an EMBL/GenBank/DDBJ whole genome shotgun (WGS) entry which is preliminary data.</text>
</comment>
<evidence type="ECO:0000259" key="4">
    <source>
        <dbReference type="PROSITE" id="PS50888"/>
    </source>
</evidence>
<feature type="compositionally biased region" description="Basic and acidic residues" evidence="3">
    <location>
        <begin position="742"/>
        <end position="752"/>
    </location>
</feature>
<dbReference type="InterPro" id="IPR011598">
    <property type="entry name" value="bHLH_dom"/>
</dbReference>
<dbReference type="Pfam" id="PF00010">
    <property type="entry name" value="HLH"/>
    <property type="match status" value="1"/>
</dbReference>
<dbReference type="GO" id="GO:0005634">
    <property type="term" value="C:nucleus"/>
    <property type="evidence" value="ECO:0007669"/>
    <property type="project" value="TreeGrafter"/>
</dbReference>
<keyword evidence="2" id="KW-0539">Nucleus</keyword>
<dbReference type="InterPro" id="IPR011990">
    <property type="entry name" value="TPR-like_helical_dom_sf"/>
</dbReference>
<dbReference type="AlphaFoldDB" id="A0A4V3XA57"/>
<dbReference type="GO" id="GO:0003677">
    <property type="term" value="F:DNA binding"/>
    <property type="evidence" value="ECO:0007669"/>
    <property type="project" value="UniProtKB-KW"/>
</dbReference>
<evidence type="ECO:0000256" key="3">
    <source>
        <dbReference type="SAM" id="MobiDB-lite"/>
    </source>
</evidence>
<protein>
    <recommendedName>
        <fullName evidence="4">BHLH domain-containing protein</fullName>
    </recommendedName>
</protein>
<feature type="compositionally biased region" description="Basic and acidic residues" evidence="3">
    <location>
        <begin position="582"/>
        <end position="596"/>
    </location>
</feature>
<dbReference type="InterPro" id="IPR036638">
    <property type="entry name" value="HLH_DNA-bd_sf"/>
</dbReference>
<dbReference type="EMBL" id="SGPJ01000209">
    <property type="protein sequence ID" value="THG96792.1"/>
    <property type="molecule type" value="Genomic_DNA"/>
</dbReference>
<gene>
    <name evidence="5" type="ORF">EW026_g5097</name>
</gene>
<dbReference type="PROSITE" id="PS50888">
    <property type="entry name" value="BHLH"/>
    <property type="match status" value="1"/>
</dbReference>
<evidence type="ECO:0000256" key="2">
    <source>
        <dbReference type="ARBA" id="ARBA00023242"/>
    </source>
</evidence>
<evidence type="ECO:0000313" key="6">
    <source>
        <dbReference type="Proteomes" id="UP000309038"/>
    </source>
</evidence>
<dbReference type="PANTHER" id="PTHR47787:SF1">
    <property type="entry name" value="CENTROMERE-BINDING PROTEIN 1"/>
    <property type="match status" value="1"/>
</dbReference>
<feature type="compositionally biased region" description="Pro residues" evidence="3">
    <location>
        <begin position="519"/>
        <end position="531"/>
    </location>
</feature>
<keyword evidence="6" id="KW-1185">Reference proteome</keyword>
<dbReference type="SUPFAM" id="SSF47459">
    <property type="entry name" value="HLH, helix-loop-helix DNA-binding domain"/>
    <property type="match status" value="1"/>
</dbReference>
<evidence type="ECO:0000313" key="5">
    <source>
        <dbReference type="EMBL" id="THG96792.1"/>
    </source>
</evidence>
<feature type="region of interest" description="Disordered" evidence="3">
    <location>
        <begin position="494"/>
        <end position="599"/>
    </location>
</feature>
<keyword evidence="1" id="KW-0238">DNA-binding</keyword>
<accession>A0A4V3XA57</accession>
<feature type="region of interest" description="Disordered" evidence="3">
    <location>
        <begin position="692"/>
        <end position="752"/>
    </location>
</feature>